<evidence type="ECO:0000313" key="2">
    <source>
        <dbReference type="EMBL" id="KAE9384298.1"/>
    </source>
</evidence>
<feature type="non-terminal residue" evidence="2">
    <location>
        <position position="1"/>
    </location>
</feature>
<sequence length="160" mass="18498">DRDLEDSEREVMRLQSQIMFIQEQQKRLRAYKTKIHSLSSPIRKIPNEILASIFDSACEAQWNLLQDYIPALSLSATCTRWRSLALSSPNLWSRLKLEITSGEIAPVGVHDLDSFVATVKLFFERSGKHNLEIDLDIRGEETDQSPSVLELLFEHSQRWK</sequence>
<keyword evidence="3" id="KW-1185">Reference proteome</keyword>
<organism evidence="2 3">
    <name type="scientific">Gymnopus androsaceus JB14</name>
    <dbReference type="NCBI Taxonomy" id="1447944"/>
    <lineage>
        <taxon>Eukaryota</taxon>
        <taxon>Fungi</taxon>
        <taxon>Dikarya</taxon>
        <taxon>Basidiomycota</taxon>
        <taxon>Agaricomycotina</taxon>
        <taxon>Agaricomycetes</taxon>
        <taxon>Agaricomycetidae</taxon>
        <taxon>Agaricales</taxon>
        <taxon>Marasmiineae</taxon>
        <taxon>Omphalotaceae</taxon>
        <taxon>Gymnopus</taxon>
    </lineage>
</organism>
<accession>A0A6A4GFP0</accession>
<dbReference type="InterPro" id="IPR036047">
    <property type="entry name" value="F-box-like_dom_sf"/>
</dbReference>
<dbReference type="OrthoDB" id="2973282at2759"/>
<dbReference type="Gene3D" id="1.20.1280.50">
    <property type="match status" value="1"/>
</dbReference>
<dbReference type="SUPFAM" id="SSF81383">
    <property type="entry name" value="F-box domain"/>
    <property type="match status" value="1"/>
</dbReference>
<dbReference type="Pfam" id="PF12937">
    <property type="entry name" value="F-box-like"/>
    <property type="match status" value="1"/>
</dbReference>
<dbReference type="EMBL" id="ML770175">
    <property type="protein sequence ID" value="KAE9384298.1"/>
    <property type="molecule type" value="Genomic_DNA"/>
</dbReference>
<proteinExistence type="predicted"/>
<gene>
    <name evidence="2" type="ORF">BT96DRAFT_793957</name>
</gene>
<evidence type="ECO:0000259" key="1">
    <source>
        <dbReference type="Pfam" id="PF12937"/>
    </source>
</evidence>
<evidence type="ECO:0000313" key="3">
    <source>
        <dbReference type="Proteomes" id="UP000799118"/>
    </source>
</evidence>
<feature type="non-terminal residue" evidence="2">
    <location>
        <position position="160"/>
    </location>
</feature>
<protein>
    <recommendedName>
        <fullName evidence="1">F-box domain-containing protein</fullName>
    </recommendedName>
</protein>
<dbReference type="InterPro" id="IPR001810">
    <property type="entry name" value="F-box_dom"/>
</dbReference>
<dbReference type="Proteomes" id="UP000799118">
    <property type="component" value="Unassembled WGS sequence"/>
</dbReference>
<feature type="domain" description="F-box" evidence="1">
    <location>
        <begin position="43"/>
        <end position="96"/>
    </location>
</feature>
<reference evidence="2" key="1">
    <citation type="journal article" date="2019" name="Environ. Microbiol.">
        <title>Fungal ecological strategies reflected in gene transcription - a case study of two litter decomposers.</title>
        <authorList>
            <person name="Barbi F."/>
            <person name="Kohler A."/>
            <person name="Barry K."/>
            <person name="Baskaran P."/>
            <person name="Daum C."/>
            <person name="Fauchery L."/>
            <person name="Ihrmark K."/>
            <person name="Kuo A."/>
            <person name="LaButti K."/>
            <person name="Lipzen A."/>
            <person name="Morin E."/>
            <person name="Grigoriev I.V."/>
            <person name="Henrissat B."/>
            <person name="Lindahl B."/>
            <person name="Martin F."/>
        </authorList>
    </citation>
    <scope>NUCLEOTIDE SEQUENCE</scope>
    <source>
        <strain evidence="2">JB14</strain>
    </source>
</reference>
<dbReference type="AlphaFoldDB" id="A0A6A4GFP0"/>
<name>A0A6A4GFP0_9AGAR</name>